<keyword evidence="2" id="KW-1185">Reference proteome</keyword>
<accession>A0A6P2DD50</accession>
<gene>
    <name evidence="1" type="ORF">SOIL9_00050</name>
</gene>
<dbReference type="RefSeq" id="WP_162671829.1">
    <property type="nucleotide sequence ID" value="NZ_LR593886.1"/>
</dbReference>
<organism evidence="1 2">
    <name type="scientific">Gemmata massiliana</name>
    <dbReference type="NCBI Taxonomy" id="1210884"/>
    <lineage>
        <taxon>Bacteria</taxon>
        <taxon>Pseudomonadati</taxon>
        <taxon>Planctomycetota</taxon>
        <taxon>Planctomycetia</taxon>
        <taxon>Gemmatales</taxon>
        <taxon>Gemmataceae</taxon>
        <taxon>Gemmata</taxon>
    </lineage>
</organism>
<dbReference type="EMBL" id="LR593886">
    <property type="protein sequence ID" value="VTR99246.1"/>
    <property type="molecule type" value="Genomic_DNA"/>
</dbReference>
<evidence type="ECO:0000313" key="2">
    <source>
        <dbReference type="Proteomes" id="UP000464178"/>
    </source>
</evidence>
<dbReference type="AlphaFoldDB" id="A0A6P2DD50"/>
<proteinExistence type="predicted"/>
<reference evidence="1 2" key="1">
    <citation type="submission" date="2019-05" db="EMBL/GenBank/DDBJ databases">
        <authorList>
            <consortium name="Science for Life Laboratories"/>
        </authorList>
    </citation>
    <scope>NUCLEOTIDE SEQUENCE [LARGE SCALE GENOMIC DNA]</scope>
    <source>
        <strain evidence="1">Soil9</strain>
    </source>
</reference>
<dbReference type="KEGG" id="gms:SOIL9_00050"/>
<sequence>MAARIVEVRDAVVERIRAWWEPAAPDEVIGPWEIDLDTRELKGRRVQVFPSTYAGGPVTRLSDQNDYTVVIVVAELYPDDGPIPAGWIDGLVGWCEGLLNAIGSVRAENLLAVEGQPGSGLYPQTAECTTVYDLEELAERKLFLSVLSVLYREQVEA</sequence>
<protein>
    <submittedName>
        <fullName evidence="1">Uncharacterized protein</fullName>
    </submittedName>
</protein>
<dbReference type="Proteomes" id="UP000464178">
    <property type="component" value="Chromosome"/>
</dbReference>
<name>A0A6P2DD50_9BACT</name>
<evidence type="ECO:0000313" key="1">
    <source>
        <dbReference type="EMBL" id="VTR99246.1"/>
    </source>
</evidence>